<name>A0ABD0PCK9_CIRMR</name>
<dbReference type="Proteomes" id="UP001529510">
    <property type="component" value="Unassembled WGS sequence"/>
</dbReference>
<sequence>MNNYICLSTGELINLAMYCERIRRKFWPEWFVDLEDFCYDSDNEASSGTPTCMLDLGLFSRTDTLEESDLSLLSHSNTHSQDSDHSGRSLSDSDIEADGSDVEQQVKGEIR</sequence>
<reference evidence="2 3" key="1">
    <citation type="submission" date="2024-05" db="EMBL/GenBank/DDBJ databases">
        <title>Genome sequencing and assembly of Indian major carp, Cirrhinus mrigala (Hamilton, 1822).</title>
        <authorList>
            <person name="Mohindra V."/>
            <person name="Chowdhury L.M."/>
            <person name="Lal K."/>
            <person name="Jena J.K."/>
        </authorList>
    </citation>
    <scope>NUCLEOTIDE SEQUENCE [LARGE SCALE GENOMIC DNA]</scope>
    <source>
        <strain evidence="2">CM1030</strain>
        <tissue evidence="2">Blood</tissue>
    </source>
</reference>
<evidence type="ECO:0000313" key="3">
    <source>
        <dbReference type="Proteomes" id="UP001529510"/>
    </source>
</evidence>
<dbReference type="AlphaFoldDB" id="A0ABD0PCK9"/>
<organism evidence="2 3">
    <name type="scientific">Cirrhinus mrigala</name>
    <name type="common">Mrigala</name>
    <dbReference type="NCBI Taxonomy" id="683832"/>
    <lineage>
        <taxon>Eukaryota</taxon>
        <taxon>Metazoa</taxon>
        <taxon>Chordata</taxon>
        <taxon>Craniata</taxon>
        <taxon>Vertebrata</taxon>
        <taxon>Euteleostomi</taxon>
        <taxon>Actinopterygii</taxon>
        <taxon>Neopterygii</taxon>
        <taxon>Teleostei</taxon>
        <taxon>Ostariophysi</taxon>
        <taxon>Cypriniformes</taxon>
        <taxon>Cyprinidae</taxon>
        <taxon>Labeoninae</taxon>
        <taxon>Labeonini</taxon>
        <taxon>Cirrhinus</taxon>
    </lineage>
</organism>
<keyword evidence="3" id="KW-1185">Reference proteome</keyword>
<gene>
    <name evidence="2" type="ORF">M9458_032061</name>
</gene>
<proteinExistence type="predicted"/>
<feature type="region of interest" description="Disordered" evidence="1">
    <location>
        <begin position="70"/>
        <end position="111"/>
    </location>
</feature>
<dbReference type="EMBL" id="JAMKFB020000016">
    <property type="protein sequence ID" value="KAL0171750.1"/>
    <property type="molecule type" value="Genomic_DNA"/>
</dbReference>
<evidence type="ECO:0000313" key="2">
    <source>
        <dbReference type="EMBL" id="KAL0171750.1"/>
    </source>
</evidence>
<comment type="caution">
    <text evidence="2">The sequence shown here is derived from an EMBL/GenBank/DDBJ whole genome shotgun (WGS) entry which is preliminary data.</text>
</comment>
<evidence type="ECO:0000256" key="1">
    <source>
        <dbReference type="SAM" id="MobiDB-lite"/>
    </source>
</evidence>
<protein>
    <submittedName>
        <fullName evidence="2">Uncharacterized protein</fullName>
    </submittedName>
</protein>
<accession>A0ABD0PCK9</accession>